<evidence type="ECO:0000313" key="2">
    <source>
        <dbReference type="EMBL" id="TWH83699.1"/>
    </source>
</evidence>
<sequence length="151" mass="17676">MDLDNLYTTIELDKKLNATYGRLKPLAVSDGIYKPLDISFSTGTPQNKEGAYCYSDENGYHYCYTERGEVSMHKITKDFFELSYWIFNDQVFNMALSYELKHRIKGKDPRRLIFDKELQLFEAIGENYKKKAENDINIILNGAPYQDQLFL</sequence>
<accession>A0A562JKI3</accession>
<dbReference type="InterPro" id="IPR028952">
    <property type="entry name" value="Imm63"/>
</dbReference>
<keyword evidence="3" id="KW-1185">Reference proteome</keyword>
<organism evidence="2 3">
    <name type="scientific">Sedimentibacter saalensis</name>
    <dbReference type="NCBI Taxonomy" id="130788"/>
    <lineage>
        <taxon>Bacteria</taxon>
        <taxon>Bacillati</taxon>
        <taxon>Bacillota</taxon>
        <taxon>Tissierellia</taxon>
        <taxon>Sedimentibacter</taxon>
    </lineage>
</organism>
<protein>
    <submittedName>
        <fullName evidence="2">Immunity protein 63 of polymorphic toxin system</fullName>
    </submittedName>
</protein>
<evidence type="ECO:0000313" key="3">
    <source>
        <dbReference type="Proteomes" id="UP000315343"/>
    </source>
</evidence>
<dbReference type="EMBL" id="VLKH01000001">
    <property type="protein sequence ID" value="TWH83699.1"/>
    <property type="molecule type" value="Genomic_DNA"/>
</dbReference>
<dbReference type="Pfam" id="PF15599">
    <property type="entry name" value="Imm63"/>
    <property type="match status" value="1"/>
</dbReference>
<reference evidence="2 3" key="1">
    <citation type="submission" date="2019-07" db="EMBL/GenBank/DDBJ databases">
        <title>Genomic Encyclopedia of Type Strains, Phase I: the one thousand microbial genomes (KMG-I) project.</title>
        <authorList>
            <person name="Kyrpides N."/>
        </authorList>
    </citation>
    <scope>NUCLEOTIDE SEQUENCE [LARGE SCALE GENOMIC DNA]</scope>
    <source>
        <strain evidence="2 3">DSM 13558</strain>
    </source>
</reference>
<proteinExistence type="predicted"/>
<name>A0A562JKI3_9FIRM</name>
<gene>
    <name evidence="2" type="ORF">LY60_00311</name>
</gene>
<comment type="caution">
    <text evidence="2">The sequence shown here is derived from an EMBL/GenBank/DDBJ whole genome shotgun (WGS) entry which is preliminary data.</text>
</comment>
<dbReference type="Proteomes" id="UP000315343">
    <property type="component" value="Unassembled WGS sequence"/>
</dbReference>
<evidence type="ECO:0000259" key="1">
    <source>
        <dbReference type="Pfam" id="PF15599"/>
    </source>
</evidence>
<feature type="domain" description="Immunity protein 63" evidence="1">
    <location>
        <begin position="58"/>
        <end position="136"/>
    </location>
</feature>
<dbReference type="AlphaFoldDB" id="A0A562JKI3"/>
<dbReference type="OrthoDB" id="3035888at2"/>
<dbReference type="RefSeq" id="WP_145079019.1">
    <property type="nucleotide sequence ID" value="NZ_DAMBUX010000009.1"/>
</dbReference>